<evidence type="ECO:0000313" key="3">
    <source>
        <dbReference type="Proteomes" id="UP000292345"/>
    </source>
</evidence>
<evidence type="ECO:0000256" key="1">
    <source>
        <dbReference type="SAM" id="SignalP"/>
    </source>
</evidence>
<gene>
    <name evidence="2" type="ORF">C3B51_07055</name>
</gene>
<sequence>MRFANLCFFIVLLLYSVAVASQNAQMADLSKIKIVTENLPPYQMPDQHGKVQGVAAKKVNKLLSDLNIKADIQVMPWARAYKIAVNEPGTLIFSIVRTPAREDLFHWLGVLMSTKTYLISLRKRSDIKVERLSDLLNYRVGVKRDDVVFQYLQSKGMLDTIVVLPETFVTVKMLLKGRADIIAASPIHLDYMCEKIGCKRSDFRFLFELDELSNDFYLAANRQTSADIILLLQQKLAEQN</sequence>
<dbReference type="AlphaFoldDB" id="A0A4Q7EIX6"/>
<reference evidence="2 3" key="1">
    <citation type="submission" date="2018-01" db="EMBL/GenBank/DDBJ databases">
        <title>Co-occurrence of chitin degradation, pigmentation and bioactivity in marine Pseudoalteromonas.</title>
        <authorList>
            <person name="Paulsen S."/>
            <person name="Gram L."/>
            <person name="Machado H."/>
        </authorList>
    </citation>
    <scope>NUCLEOTIDE SEQUENCE [LARGE SCALE GENOMIC DNA]</scope>
    <source>
        <strain evidence="2 3">S1946</strain>
    </source>
</reference>
<evidence type="ECO:0000313" key="2">
    <source>
        <dbReference type="EMBL" id="RZM83375.1"/>
    </source>
</evidence>
<feature type="chain" id="PRO_5020395862" evidence="1">
    <location>
        <begin position="21"/>
        <end position="240"/>
    </location>
</feature>
<dbReference type="PANTHER" id="PTHR38834:SF3">
    <property type="entry name" value="SOLUTE-BINDING PROTEIN FAMILY 3_N-TERMINAL DOMAIN-CONTAINING PROTEIN"/>
    <property type="match status" value="1"/>
</dbReference>
<keyword evidence="1" id="KW-0732">Signal</keyword>
<name>A0A4Q7EIX6_9GAMM</name>
<dbReference type="Proteomes" id="UP000292345">
    <property type="component" value="Unassembled WGS sequence"/>
</dbReference>
<dbReference type="SUPFAM" id="SSF53850">
    <property type="entry name" value="Periplasmic binding protein-like II"/>
    <property type="match status" value="1"/>
</dbReference>
<feature type="signal peptide" evidence="1">
    <location>
        <begin position="1"/>
        <end position="20"/>
    </location>
</feature>
<proteinExistence type="predicted"/>
<protein>
    <submittedName>
        <fullName evidence="2">Uncharacterized protein</fullName>
    </submittedName>
</protein>
<organism evidence="2 3">
    <name type="scientific">Pseudoalteromonas rubra</name>
    <dbReference type="NCBI Taxonomy" id="43658"/>
    <lineage>
        <taxon>Bacteria</taxon>
        <taxon>Pseudomonadati</taxon>
        <taxon>Pseudomonadota</taxon>
        <taxon>Gammaproteobacteria</taxon>
        <taxon>Alteromonadales</taxon>
        <taxon>Pseudoalteromonadaceae</taxon>
        <taxon>Pseudoalteromonas</taxon>
    </lineage>
</organism>
<dbReference type="PANTHER" id="PTHR38834">
    <property type="entry name" value="PERIPLASMIC SUBSTRATE BINDING PROTEIN FAMILY 3"/>
    <property type="match status" value="1"/>
</dbReference>
<dbReference type="EMBL" id="PPUZ01000018">
    <property type="protein sequence ID" value="RZM83375.1"/>
    <property type="molecule type" value="Genomic_DNA"/>
</dbReference>
<comment type="caution">
    <text evidence="2">The sequence shown here is derived from an EMBL/GenBank/DDBJ whole genome shotgun (WGS) entry which is preliminary data.</text>
</comment>
<dbReference type="Gene3D" id="3.40.190.10">
    <property type="entry name" value="Periplasmic binding protein-like II"/>
    <property type="match status" value="2"/>
</dbReference>
<accession>A0A4Q7EIX6</accession>